<evidence type="ECO:0000313" key="3">
    <source>
        <dbReference type="EMBL" id="THV01910.1"/>
    </source>
</evidence>
<gene>
    <name evidence="3" type="ORF">K435DRAFT_963415</name>
</gene>
<dbReference type="GO" id="GO:0035251">
    <property type="term" value="F:UDP-glucosyltransferase activity"/>
    <property type="evidence" value="ECO:0007669"/>
    <property type="project" value="TreeGrafter"/>
</dbReference>
<dbReference type="InterPro" id="IPR002213">
    <property type="entry name" value="UDP_glucos_trans"/>
</dbReference>
<dbReference type="AlphaFoldDB" id="A0A4S8MGW5"/>
<dbReference type="Pfam" id="PF00201">
    <property type="entry name" value="UDPGT"/>
    <property type="match status" value="1"/>
</dbReference>
<dbReference type="PANTHER" id="PTHR48047:SF131">
    <property type="entry name" value="GLYCOSYLTRANSFERASE"/>
    <property type="match status" value="1"/>
</dbReference>
<comment type="similarity">
    <text evidence="1">Belongs to the UDP-glycosyltransferase family.</text>
</comment>
<dbReference type="PANTHER" id="PTHR48047">
    <property type="entry name" value="GLYCOSYLTRANSFERASE"/>
    <property type="match status" value="1"/>
</dbReference>
<reference evidence="3 4" key="1">
    <citation type="journal article" date="2019" name="Nat. Ecol. Evol.">
        <title>Megaphylogeny resolves global patterns of mushroom evolution.</title>
        <authorList>
            <person name="Varga T."/>
            <person name="Krizsan K."/>
            <person name="Foldi C."/>
            <person name="Dima B."/>
            <person name="Sanchez-Garcia M."/>
            <person name="Sanchez-Ramirez S."/>
            <person name="Szollosi G.J."/>
            <person name="Szarkandi J.G."/>
            <person name="Papp V."/>
            <person name="Albert L."/>
            <person name="Andreopoulos W."/>
            <person name="Angelini C."/>
            <person name="Antonin V."/>
            <person name="Barry K.W."/>
            <person name="Bougher N.L."/>
            <person name="Buchanan P."/>
            <person name="Buyck B."/>
            <person name="Bense V."/>
            <person name="Catcheside P."/>
            <person name="Chovatia M."/>
            <person name="Cooper J."/>
            <person name="Damon W."/>
            <person name="Desjardin D."/>
            <person name="Finy P."/>
            <person name="Geml J."/>
            <person name="Haridas S."/>
            <person name="Hughes K."/>
            <person name="Justo A."/>
            <person name="Karasinski D."/>
            <person name="Kautmanova I."/>
            <person name="Kiss B."/>
            <person name="Kocsube S."/>
            <person name="Kotiranta H."/>
            <person name="LaButti K.M."/>
            <person name="Lechner B.E."/>
            <person name="Liimatainen K."/>
            <person name="Lipzen A."/>
            <person name="Lukacs Z."/>
            <person name="Mihaltcheva S."/>
            <person name="Morgado L.N."/>
            <person name="Niskanen T."/>
            <person name="Noordeloos M.E."/>
            <person name="Ohm R.A."/>
            <person name="Ortiz-Santana B."/>
            <person name="Ovrebo C."/>
            <person name="Racz N."/>
            <person name="Riley R."/>
            <person name="Savchenko A."/>
            <person name="Shiryaev A."/>
            <person name="Soop K."/>
            <person name="Spirin V."/>
            <person name="Szebenyi C."/>
            <person name="Tomsovsky M."/>
            <person name="Tulloss R.E."/>
            <person name="Uehling J."/>
            <person name="Grigoriev I.V."/>
            <person name="Vagvolgyi C."/>
            <person name="Papp T."/>
            <person name="Martin F.M."/>
            <person name="Miettinen O."/>
            <person name="Hibbett D.S."/>
            <person name="Nagy L.G."/>
        </authorList>
    </citation>
    <scope>NUCLEOTIDE SEQUENCE [LARGE SCALE GENOMIC DNA]</scope>
    <source>
        <strain evidence="3 4">CBS 962.96</strain>
    </source>
</reference>
<dbReference type="OrthoDB" id="5835829at2759"/>
<evidence type="ECO:0000256" key="1">
    <source>
        <dbReference type="ARBA" id="ARBA00009995"/>
    </source>
</evidence>
<protein>
    <submittedName>
        <fullName evidence="3">UDP-Glycosyltransferase/glycogen phosphorylase</fullName>
    </submittedName>
</protein>
<dbReference type="CDD" id="cd03784">
    <property type="entry name" value="GT1_Gtf-like"/>
    <property type="match status" value="1"/>
</dbReference>
<keyword evidence="2 3" id="KW-0808">Transferase</keyword>
<dbReference type="Gene3D" id="3.40.50.2000">
    <property type="entry name" value="Glycogen Phosphorylase B"/>
    <property type="match status" value="2"/>
</dbReference>
<accession>A0A4S8MGW5</accession>
<sequence length="540" mass="60593">MTILAPIEDKNIFFWALPAWGHNKPLASFGIHLLEARSNVMLTVFTNTNVYPKLIDEISIISGKAKVSQEDIMRRFIVIDVCGDSPTPFFPNPAVPNAFATLWNGEPIRCLSSGKVFNKLARPVVAIIDPFQGYVIEAVRETTLPSGRIPIFSWMTATVGACLYLFGPKALGGMGSSGLMDIKSIKSFTGEDLQRMGDPHIENFTSGKVVEIPGIPTMYDYEYRPQEINIKGWPFEENGRIYIPELDGMFSVTSSAFEGEAIKTWNRWFESIGQVHYPIGPLSVPRAGLHGGDGHKEDATYGPVVEFLDRMKDKFGENSVIYISFGSVFWPIDASRVWAMAEEFLQNNTPIILAHPGLQNEADEEKLSLLRNSPIAMELKWAPQETILSHPATGWFVAHGGWNGTQEALRYRVPQIFWPFLGDQPYNSALMTRTHKAGFQLFNVRSGKVGKRTPYVFDSKEISDQPTPTFTLEALRQEVRDLLVKLKGEEGAVARRNLERLADGYLKGWDEDGEARRNTEDFLRKFVDSDLGSRITAKFK</sequence>
<evidence type="ECO:0000256" key="2">
    <source>
        <dbReference type="ARBA" id="ARBA00022679"/>
    </source>
</evidence>
<name>A0A4S8MGW5_DENBC</name>
<proteinExistence type="inferred from homology"/>
<dbReference type="Proteomes" id="UP000297245">
    <property type="component" value="Unassembled WGS sequence"/>
</dbReference>
<dbReference type="SUPFAM" id="SSF53756">
    <property type="entry name" value="UDP-Glycosyltransferase/glycogen phosphorylase"/>
    <property type="match status" value="1"/>
</dbReference>
<evidence type="ECO:0000313" key="4">
    <source>
        <dbReference type="Proteomes" id="UP000297245"/>
    </source>
</evidence>
<keyword evidence="4" id="KW-1185">Reference proteome</keyword>
<dbReference type="EMBL" id="ML179083">
    <property type="protein sequence ID" value="THV01910.1"/>
    <property type="molecule type" value="Genomic_DNA"/>
</dbReference>
<organism evidence="3 4">
    <name type="scientific">Dendrothele bispora (strain CBS 962.96)</name>
    <dbReference type="NCBI Taxonomy" id="1314807"/>
    <lineage>
        <taxon>Eukaryota</taxon>
        <taxon>Fungi</taxon>
        <taxon>Dikarya</taxon>
        <taxon>Basidiomycota</taxon>
        <taxon>Agaricomycotina</taxon>
        <taxon>Agaricomycetes</taxon>
        <taxon>Agaricomycetidae</taxon>
        <taxon>Agaricales</taxon>
        <taxon>Agaricales incertae sedis</taxon>
        <taxon>Dendrothele</taxon>
    </lineage>
</organism>